<dbReference type="EMBL" id="VNJK01000001">
    <property type="protein sequence ID" value="TVX93075.1"/>
    <property type="molecule type" value="Genomic_DNA"/>
</dbReference>
<dbReference type="AlphaFoldDB" id="A0A559IZL7"/>
<name>A0A559IZL7_9BACL</name>
<keyword evidence="2" id="KW-1185">Reference proteome</keyword>
<proteinExistence type="predicted"/>
<protein>
    <submittedName>
        <fullName evidence="1">Uncharacterized protein</fullName>
    </submittedName>
</protein>
<sequence>MESSFEENHFNEVEAQKVFLKVKEGITISETITILFDFVRVGKVHIKEKEIDGKIVYRVA</sequence>
<reference evidence="1 2" key="1">
    <citation type="submission" date="2019-07" db="EMBL/GenBank/DDBJ databases">
        <authorList>
            <person name="Kim J."/>
        </authorList>
    </citation>
    <scope>NUCLEOTIDE SEQUENCE [LARGE SCALE GENOMIC DNA]</scope>
    <source>
        <strain evidence="1 2">N4</strain>
    </source>
</reference>
<dbReference type="RefSeq" id="WP_144989202.1">
    <property type="nucleotide sequence ID" value="NZ_VNJK01000001.1"/>
</dbReference>
<dbReference type="Proteomes" id="UP000318102">
    <property type="component" value="Unassembled WGS sequence"/>
</dbReference>
<organism evidence="1 2">
    <name type="scientific">Paenibacillus agilis</name>
    <dbReference type="NCBI Taxonomy" id="3020863"/>
    <lineage>
        <taxon>Bacteria</taxon>
        <taxon>Bacillati</taxon>
        <taxon>Bacillota</taxon>
        <taxon>Bacilli</taxon>
        <taxon>Bacillales</taxon>
        <taxon>Paenibacillaceae</taxon>
        <taxon>Paenibacillus</taxon>
    </lineage>
</organism>
<accession>A0A559IZL7</accession>
<evidence type="ECO:0000313" key="1">
    <source>
        <dbReference type="EMBL" id="TVX93075.1"/>
    </source>
</evidence>
<comment type="caution">
    <text evidence="1">The sequence shown here is derived from an EMBL/GenBank/DDBJ whole genome shotgun (WGS) entry which is preliminary data.</text>
</comment>
<evidence type="ECO:0000313" key="2">
    <source>
        <dbReference type="Proteomes" id="UP000318102"/>
    </source>
</evidence>
<gene>
    <name evidence="1" type="ORF">FPZ44_08380</name>
</gene>